<evidence type="ECO:0000313" key="11">
    <source>
        <dbReference type="EMBL" id="SPQ17626.1"/>
    </source>
</evidence>
<dbReference type="GO" id="GO:0000272">
    <property type="term" value="P:polysaccharide catabolic process"/>
    <property type="evidence" value="ECO:0007669"/>
    <property type="project" value="UniProtKB-KW"/>
</dbReference>
<comment type="function">
    <text evidence="10">Chitosanase catalyzing the endo-type cleavage of chitosan, the deacylated form of chitin. Chitosanase may be crucial in the degradation of the deacetylated portion of chitin in the fungal cell wall.</text>
</comment>
<dbReference type="Proteomes" id="UP000289323">
    <property type="component" value="Unassembled WGS sequence"/>
</dbReference>
<comment type="catalytic activity">
    <reaction evidence="1 10">
        <text>Endohydrolysis of beta-(1-&gt;4)-linkages between D-glucosamine residues in a partly acetylated chitosan.</text>
        <dbReference type="EC" id="3.2.1.132"/>
    </reaction>
</comment>
<gene>
    <name evidence="11" type="ORF">TT172_LOCUS45</name>
</gene>
<dbReference type="PANTHER" id="PTHR42061">
    <property type="entry name" value="ENDO-CHITOSANASE"/>
    <property type="match status" value="1"/>
</dbReference>
<keyword evidence="7" id="KW-0119">Carbohydrate metabolism</keyword>
<keyword evidence="4" id="KW-0964">Secreted</keyword>
<evidence type="ECO:0000256" key="6">
    <source>
        <dbReference type="ARBA" id="ARBA00022801"/>
    </source>
</evidence>
<dbReference type="Pfam" id="PF07335">
    <property type="entry name" value="Glyco_hydro_75"/>
    <property type="match status" value="1"/>
</dbReference>
<evidence type="ECO:0000256" key="7">
    <source>
        <dbReference type="ARBA" id="ARBA00023277"/>
    </source>
</evidence>
<feature type="chain" id="PRO_5018377571" description="Endo-chitosanase" evidence="10">
    <location>
        <begin position="22"/>
        <end position="306"/>
    </location>
</feature>
<evidence type="ECO:0000256" key="8">
    <source>
        <dbReference type="ARBA" id="ARBA00023295"/>
    </source>
</evidence>
<reference evidence="11 12" key="1">
    <citation type="submission" date="2018-04" db="EMBL/GenBank/DDBJ databases">
        <authorList>
            <person name="Huttner S."/>
            <person name="Dainat J."/>
        </authorList>
    </citation>
    <scope>NUCLEOTIDE SEQUENCE [LARGE SCALE GENOMIC DNA]</scope>
</reference>
<keyword evidence="8 10" id="KW-0326">Glycosidase</keyword>
<dbReference type="AlphaFoldDB" id="A0A3S4AHN4"/>
<evidence type="ECO:0000256" key="1">
    <source>
        <dbReference type="ARBA" id="ARBA00000405"/>
    </source>
</evidence>
<keyword evidence="9 10" id="KW-0624">Polysaccharide degradation</keyword>
<sequence length="306" mass="32086">MWQLVRLLALLALALLPIGIARDTPQNLRDFYDLVRAKGRCSNELATGFYSTDKGPNTFSYCGDHLDSSGIIYIQGRNGALANMDVDCDGANGGGGGGAAVAADDGRCRPSTANSDTQGTTAFRDAVAGYNRNITDLNPYVHPYVVFGNAAGTRRRRGWRAFDPTAYGVRPLSAVAVVCPGYRLYFGVWGDTNGDDGPKPMVGEASLALATFCGGQGVSGTNGIDGNDVLYIAFRGADAVPGPDGADWAATDPATFESSIEPLGMRLVARVQPGGDASDAPSRVLSTGKRKIAVVVITLSAMWFCS</sequence>
<evidence type="ECO:0000256" key="2">
    <source>
        <dbReference type="ARBA" id="ARBA00004613"/>
    </source>
</evidence>
<dbReference type="GO" id="GO:0016977">
    <property type="term" value="F:chitosanase activity"/>
    <property type="evidence" value="ECO:0007669"/>
    <property type="project" value="UniProtKB-EC"/>
</dbReference>
<proteinExistence type="inferred from homology"/>
<feature type="signal peptide" evidence="10">
    <location>
        <begin position="1"/>
        <end position="21"/>
    </location>
</feature>
<keyword evidence="5 10" id="KW-0732">Signal</keyword>
<evidence type="ECO:0000256" key="5">
    <source>
        <dbReference type="ARBA" id="ARBA00022729"/>
    </source>
</evidence>
<name>A0A3S4AHN4_9PEZI</name>
<evidence type="ECO:0000256" key="3">
    <source>
        <dbReference type="ARBA" id="ARBA00007799"/>
    </source>
</evidence>
<dbReference type="PANTHER" id="PTHR42061:SF6">
    <property type="entry name" value="ENDO-CHITOSANASE"/>
    <property type="match status" value="1"/>
</dbReference>
<comment type="similarity">
    <text evidence="3 10">Belongs to the glycosyl hydrolase 75 family.</text>
</comment>
<dbReference type="GO" id="GO:0005576">
    <property type="term" value="C:extracellular region"/>
    <property type="evidence" value="ECO:0007669"/>
    <property type="project" value="UniProtKB-SubCell"/>
</dbReference>
<dbReference type="EMBL" id="OUUZ01000001">
    <property type="protein sequence ID" value="SPQ17626.1"/>
    <property type="molecule type" value="Genomic_DNA"/>
</dbReference>
<organism evidence="11 12">
    <name type="scientific">Thermothielavioides terrestris</name>
    <dbReference type="NCBI Taxonomy" id="2587410"/>
    <lineage>
        <taxon>Eukaryota</taxon>
        <taxon>Fungi</taxon>
        <taxon>Dikarya</taxon>
        <taxon>Ascomycota</taxon>
        <taxon>Pezizomycotina</taxon>
        <taxon>Sordariomycetes</taxon>
        <taxon>Sordariomycetidae</taxon>
        <taxon>Sordariales</taxon>
        <taxon>Chaetomiaceae</taxon>
        <taxon>Thermothielavioides</taxon>
    </lineage>
</organism>
<evidence type="ECO:0000256" key="9">
    <source>
        <dbReference type="ARBA" id="ARBA00023326"/>
    </source>
</evidence>
<protein>
    <recommendedName>
        <fullName evidence="10">Endo-chitosanase</fullName>
        <ecNumber evidence="10">3.2.1.132</ecNumber>
    </recommendedName>
</protein>
<accession>A0A3S4AHN4</accession>
<comment type="subcellular location">
    <subcellularLocation>
        <location evidence="2 10">Secreted</location>
    </subcellularLocation>
</comment>
<evidence type="ECO:0000313" key="12">
    <source>
        <dbReference type="Proteomes" id="UP000289323"/>
    </source>
</evidence>
<keyword evidence="6 10" id="KW-0378">Hydrolase</keyword>
<dbReference type="InterPro" id="IPR009939">
    <property type="entry name" value="Chitosanase_fungal"/>
</dbReference>
<evidence type="ECO:0000256" key="4">
    <source>
        <dbReference type="ARBA" id="ARBA00022525"/>
    </source>
</evidence>
<dbReference type="EC" id="3.2.1.132" evidence="10"/>
<evidence type="ECO:0000256" key="10">
    <source>
        <dbReference type="RuleBase" id="RU361208"/>
    </source>
</evidence>